<dbReference type="PANTHER" id="PTHR43318">
    <property type="entry name" value="UDP-N-ACETYLGLUCOSAMINE 4,6-DEHYDRATASE"/>
    <property type="match status" value="1"/>
</dbReference>
<dbReference type="Gene3D" id="3.40.50.720">
    <property type="entry name" value="NAD(P)-binding Rossmann-like Domain"/>
    <property type="match status" value="1"/>
</dbReference>
<dbReference type="InterPro" id="IPR036291">
    <property type="entry name" value="NAD(P)-bd_dom_sf"/>
</dbReference>
<reference evidence="4" key="1">
    <citation type="submission" date="2018-05" db="EMBL/GenBank/DDBJ databases">
        <authorList>
            <person name="Liu B.-T."/>
        </authorList>
    </citation>
    <scope>NUCLEOTIDE SEQUENCE [LARGE SCALE GENOMIC DNA]</scope>
    <source>
        <strain evidence="4">WD6-1</strain>
    </source>
</reference>
<dbReference type="InterPro" id="IPR003869">
    <property type="entry name" value="Polysac_CapD-like"/>
</dbReference>
<comment type="caution">
    <text evidence="3">The sequence shown here is derived from an EMBL/GenBank/DDBJ whole genome shotgun (WGS) entry which is preliminary data.</text>
</comment>
<evidence type="ECO:0000313" key="3">
    <source>
        <dbReference type="EMBL" id="PWE17568.1"/>
    </source>
</evidence>
<keyword evidence="4" id="KW-1185">Reference proteome</keyword>
<name>A0A2U2BU87_9PROT</name>
<evidence type="ECO:0000259" key="2">
    <source>
        <dbReference type="Pfam" id="PF02719"/>
    </source>
</evidence>
<comment type="similarity">
    <text evidence="1">Belongs to the polysaccharide synthase family.</text>
</comment>
<accession>A0A2U2BU87</accession>
<evidence type="ECO:0000313" key="4">
    <source>
        <dbReference type="Proteomes" id="UP000245168"/>
    </source>
</evidence>
<gene>
    <name evidence="3" type="primary">pseB</name>
    <name evidence="3" type="ORF">DDZ18_07810</name>
</gene>
<dbReference type="Pfam" id="PF02719">
    <property type="entry name" value="Polysacc_synt_2"/>
    <property type="match status" value="1"/>
</dbReference>
<dbReference type="InterPro" id="IPR051203">
    <property type="entry name" value="Polysaccharide_Synthase-Rel"/>
</dbReference>
<dbReference type="OrthoDB" id="9803111at2"/>
<dbReference type="AlphaFoldDB" id="A0A2U2BU87"/>
<dbReference type="EMBL" id="QEXV01000003">
    <property type="protein sequence ID" value="PWE17568.1"/>
    <property type="molecule type" value="Genomic_DNA"/>
</dbReference>
<protein>
    <submittedName>
        <fullName evidence="3">UDP-N-acetylglucosamine 4,6-dehydratase (Inverting)</fullName>
    </submittedName>
</protein>
<proteinExistence type="inferred from homology"/>
<dbReference type="CDD" id="cd05237">
    <property type="entry name" value="UDP_invert_4-6DH_SDR_e"/>
    <property type="match status" value="1"/>
</dbReference>
<evidence type="ECO:0000256" key="1">
    <source>
        <dbReference type="ARBA" id="ARBA00007430"/>
    </source>
</evidence>
<dbReference type="RefSeq" id="WP_109252799.1">
    <property type="nucleotide sequence ID" value="NZ_QEXV01000003.1"/>
</dbReference>
<sequence>MGQTAPRDAARDQGTDADLDRLFVSRDFRAPRLDLNGKTVLVTGGTGSFGHQFVRTVIEEFRPKKLIIFSRDELKQYEMAQRFSPAEHSFMRYFIGDVRDETRLDMAMRDVDVVVHAAALKHVPIAEYNPFECIKTNVMGAENVVRAAIKRGVSHVCALSTDKAANPINLYGASKLASDKIFTAAQAMGGEDGPTFSVVRYGNVVGSRGSVVPFFRKLVADGADHLPITDERMTRFWITLTQGVNFVLSSMALAKGGEIFVPKIPSMSTIDLARTIAPDLPHKVIGIRPGEKLHEVMVTSDDARDTVELDDRYVILPSYAAEVRAAWAEAGAAPAPEGFAYSSDANPERLDARALQGLLRETFES</sequence>
<feature type="domain" description="Polysaccharide biosynthesis protein CapD-like" evidence="2">
    <location>
        <begin position="40"/>
        <end position="315"/>
    </location>
</feature>
<dbReference type="Proteomes" id="UP000245168">
    <property type="component" value="Unassembled WGS sequence"/>
</dbReference>
<dbReference type="NCBIfam" id="TIGR03589">
    <property type="entry name" value="PseB"/>
    <property type="match status" value="1"/>
</dbReference>
<dbReference type="InterPro" id="IPR020025">
    <property type="entry name" value="PseB"/>
</dbReference>
<dbReference type="SUPFAM" id="SSF51735">
    <property type="entry name" value="NAD(P)-binding Rossmann-fold domains"/>
    <property type="match status" value="1"/>
</dbReference>
<dbReference type="PANTHER" id="PTHR43318:SF2">
    <property type="entry name" value="UDP-N-ACETYLGLUCOSAMINE 4,6-DEHYDRATASE (INVERTING)"/>
    <property type="match status" value="1"/>
</dbReference>
<organism evidence="3 4">
    <name type="scientific">Marinicauda salina</name>
    <dbReference type="NCBI Taxonomy" id="2135793"/>
    <lineage>
        <taxon>Bacteria</taxon>
        <taxon>Pseudomonadati</taxon>
        <taxon>Pseudomonadota</taxon>
        <taxon>Alphaproteobacteria</taxon>
        <taxon>Maricaulales</taxon>
        <taxon>Maricaulaceae</taxon>
        <taxon>Marinicauda</taxon>
    </lineage>
</organism>